<reference evidence="3 4" key="1">
    <citation type="submission" date="2018-07" db="EMBL/GenBank/DDBJ databases">
        <title>Genomic Encyclopedia of Type Strains, Phase IV (KMG-IV): sequencing the most valuable type-strain genomes for metagenomic binning, comparative biology and taxonomic classification.</title>
        <authorList>
            <person name="Goeker M."/>
        </authorList>
    </citation>
    <scope>NUCLEOTIDE SEQUENCE [LARGE SCALE GENOMIC DNA]</scope>
    <source>
        <strain evidence="3 4">DSM 101478</strain>
    </source>
</reference>
<name>A0A370Q947_9FLAO</name>
<evidence type="ECO:0000313" key="3">
    <source>
        <dbReference type="EMBL" id="RDK84849.1"/>
    </source>
</evidence>
<protein>
    <recommendedName>
        <fullName evidence="5">Peptidylprolyl isomerase</fullName>
    </recommendedName>
</protein>
<evidence type="ECO:0000313" key="4">
    <source>
        <dbReference type="Proteomes" id="UP000255317"/>
    </source>
</evidence>
<evidence type="ECO:0008006" key="5">
    <source>
        <dbReference type="Google" id="ProtNLM"/>
    </source>
</evidence>
<dbReference type="InterPro" id="IPR046357">
    <property type="entry name" value="PPIase_dom_sf"/>
</dbReference>
<keyword evidence="4" id="KW-1185">Reference proteome</keyword>
<organism evidence="3 4">
    <name type="scientific">Marinirhabdus gelatinilytica</name>
    <dbReference type="NCBI Taxonomy" id="1703343"/>
    <lineage>
        <taxon>Bacteria</taxon>
        <taxon>Pseudomonadati</taxon>
        <taxon>Bacteroidota</taxon>
        <taxon>Flavobacteriia</taxon>
        <taxon>Flavobacteriales</taxon>
        <taxon>Flavobacteriaceae</taxon>
    </lineage>
</organism>
<feature type="compositionally biased region" description="Acidic residues" evidence="1">
    <location>
        <begin position="304"/>
        <end position="319"/>
    </location>
</feature>
<proteinExistence type="predicted"/>
<gene>
    <name evidence="3" type="ORF">C8D94_104224</name>
</gene>
<dbReference type="OrthoDB" id="1424215at2"/>
<sequence length="319" mass="35295">MKHIKYIIPLLVMGISLFVSCSNDDDGTDSTFIPARDRGEEVVRATNIIEEYLTTHFYNYEEFQNPPADFDFRIKFDTIAGDNADKIALIEQVESKTVQDRVNEDVSYTLYYLDALEGAGEKPNFPDLATISYEGTYLNVPFEDEDGSLENFSPYTKIFDSSIVPVKFDMTNVVNGLQDGLIEFKTASTIITNPDGTVTFEEFGVGAVFMQSGLGYYVDVPAGSNIPLYSQLIFTLQMYESEIGDQDGDGIPSFMEDLNNNGLEEDDDTDGDLAPNYSDADDDGDGRPTSDEIVVNADGSITFPDEDNDGTPDYLDSDS</sequence>
<dbReference type="AlphaFoldDB" id="A0A370Q947"/>
<feature type="chain" id="PRO_5017083714" description="Peptidylprolyl isomerase" evidence="2">
    <location>
        <begin position="22"/>
        <end position="319"/>
    </location>
</feature>
<keyword evidence="2" id="KW-0732">Signal</keyword>
<comment type="caution">
    <text evidence="3">The sequence shown here is derived from an EMBL/GenBank/DDBJ whole genome shotgun (WGS) entry which is preliminary data.</text>
</comment>
<dbReference type="PROSITE" id="PS51257">
    <property type="entry name" value="PROKAR_LIPOPROTEIN"/>
    <property type="match status" value="1"/>
</dbReference>
<dbReference type="GO" id="GO:0003755">
    <property type="term" value="F:peptidyl-prolyl cis-trans isomerase activity"/>
    <property type="evidence" value="ECO:0007669"/>
    <property type="project" value="InterPro"/>
</dbReference>
<evidence type="ECO:0000256" key="2">
    <source>
        <dbReference type="SAM" id="SignalP"/>
    </source>
</evidence>
<evidence type="ECO:0000256" key="1">
    <source>
        <dbReference type="SAM" id="MobiDB-lite"/>
    </source>
</evidence>
<dbReference type="Gene3D" id="3.10.50.40">
    <property type="match status" value="1"/>
</dbReference>
<feature type="region of interest" description="Disordered" evidence="1">
    <location>
        <begin position="245"/>
        <end position="319"/>
    </location>
</feature>
<accession>A0A370Q947</accession>
<dbReference type="Proteomes" id="UP000255317">
    <property type="component" value="Unassembled WGS sequence"/>
</dbReference>
<feature type="signal peptide" evidence="2">
    <location>
        <begin position="1"/>
        <end position="21"/>
    </location>
</feature>
<dbReference type="EMBL" id="QRAO01000004">
    <property type="protein sequence ID" value="RDK84849.1"/>
    <property type="molecule type" value="Genomic_DNA"/>
</dbReference>